<name>A0A654TU18_MYCTX</name>
<gene>
    <name evidence="1" type="ORF">ERS007688_04137</name>
</gene>
<evidence type="ECO:0000313" key="2">
    <source>
        <dbReference type="Proteomes" id="UP000046947"/>
    </source>
</evidence>
<evidence type="ECO:0000313" key="1">
    <source>
        <dbReference type="EMBL" id="CFE78830.1"/>
    </source>
</evidence>
<organism evidence="1 2">
    <name type="scientific">Mycobacterium tuberculosis</name>
    <dbReference type="NCBI Taxonomy" id="1773"/>
    <lineage>
        <taxon>Bacteria</taxon>
        <taxon>Bacillati</taxon>
        <taxon>Actinomycetota</taxon>
        <taxon>Actinomycetes</taxon>
        <taxon>Mycobacteriales</taxon>
        <taxon>Mycobacteriaceae</taxon>
        <taxon>Mycobacterium</taxon>
        <taxon>Mycobacterium tuberculosis complex</taxon>
    </lineage>
</organism>
<dbReference type="AlphaFoldDB" id="A0A654TU18"/>
<dbReference type="Proteomes" id="UP000046947">
    <property type="component" value="Unassembled WGS sequence"/>
</dbReference>
<protein>
    <submittedName>
        <fullName evidence="1">Uncharacterized protein</fullName>
    </submittedName>
</protein>
<reference evidence="1 2" key="1">
    <citation type="submission" date="2015-03" db="EMBL/GenBank/DDBJ databases">
        <authorList>
            <consortium name="Pathogen Informatics"/>
        </authorList>
    </citation>
    <scope>NUCLEOTIDE SEQUENCE [LARGE SCALE GENOMIC DNA]</scope>
    <source>
        <strain evidence="1 2">H09601792</strain>
    </source>
</reference>
<proteinExistence type="predicted"/>
<accession>A0A654TU18</accession>
<sequence>MLGSRGSVGHGGERLAGRAGIHAQYFAGEQAQRAVRG</sequence>
<dbReference type="EMBL" id="CFOH01001098">
    <property type="protein sequence ID" value="CFE78830.1"/>
    <property type="molecule type" value="Genomic_DNA"/>
</dbReference>